<dbReference type="InterPro" id="IPR010559">
    <property type="entry name" value="Sig_transdc_His_kin_internal"/>
</dbReference>
<dbReference type="PANTHER" id="PTHR34220:SF7">
    <property type="entry name" value="SENSOR HISTIDINE KINASE YPDA"/>
    <property type="match status" value="1"/>
</dbReference>
<keyword evidence="4" id="KW-1185">Reference proteome</keyword>
<comment type="caution">
    <text evidence="3">The sequence shown here is derived from an EMBL/GenBank/DDBJ whole genome shotgun (WGS) entry which is preliminary data.</text>
</comment>
<dbReference type="AlphaFoldDB" id="A0A7W7G055"/>
<dbReference type="RefSeq" id="WP_185008755.1">
    <property type="nucleotide sequence ID" value="NZ_BAAAUI010000058.1"/>
</dbReference>
<keyword evidence="1 3" id="KW-0418">Kinase</keyword>
<dbReference type="InterPro" id="IPR050640">
    <property type="entry name" value="Bact_2-comp_sensor_kinase"/>
</dbReference>
<dbReference type="Pfam" id="PF02518">
    <property type="entry name" value="HATPase_c"/>
    <property type="match status" value="1"/>
</dbReference>
<dbReference type="SMART" id="SM00387">
    <property type="entry name" value="HATPase_c"/>
    <property type="match status" value="1"/>
</dbReference>
<feature type="domain" description="Histidine kinase" evidence="2">
    <location>
        <begin position="287"/>
        <end position="388"/>
    </location>
</feature>
<proteinExistence type="predicted"/>
<dbReference type="PANTHER" id="PTHR34220">
    <property type="entry name" value="SENSOR HISTIDINE KINASE YPDA"/>
    <property type="match status" value="1"/>
</dbReference>
<dbReference type="Pfam" id="PF06580">
    <property type="entry name" value="His_kinase"/>
    <property type="match status" value="1"/>
</dbReference>
<dbReference type="InterPro" id="IPR005467">
    <property type="entry name" value="His_kinase_dom"/>
</dbReference>
<dbReference type="EMBL" id="JACHMH010000001">
    <property type="protein sequence ID" value="MBB4681864.1"/>
    <property type="molecule type" value="Genomic_DNA"/>
</dbReference>
<dbReference type="InterPro" id="IPR003018">
    <property type="entry name" value="GAF"/>
</dbReference>
<dbReference type="Proteomes" id="UP000533598">
    <property type="component" value="Unassembled WGS sequence"/>
</dbReference>
<dbReference type="PROSITE" id="PS50109">
    <property type="entry name" value="HIS_KIN"/>
    <property type="match status" value="1"/>
</dbReference>
<dbReference type="CDD" id="cd16956">
    <property type="entry name" value="HATPase_YehU-like"/>
    <property type="match status" value="1"/>
</dbReference>
<organism evidence="3 4">
    <name type="scientific">Crossiella cryophila</name>
    <dbReference type="NCBI Taxonomy" id="43355"/>
    <lineage>
        <taxon>Bacteria</taxon>
        <taxon>Bacillati</taxon>
        <taxon>Actinomycetota</taxon>
        <taxon>Actinomycetes</taxon>
        <taxon>Pseudonocardiales</taxon>
        <taxon>Pseudonocardiaceae</taxon>
        <taxon>Crossiella</taxon>
    </lineage>
</organism>
<protein>
    <submittedName>
        <fullName evidence="3">Two-component system LytT family sensor kinase</fullName>
        <ecNumber evidence="3">2.7.13.3</ecNumber>
    </submittedName>
</protein>
<evidence type="ECO:0000256" key="1">
    <source>
        <dbReference type="ARBA" id="ARBA00022777"/>
    </source>
</evidence>
<evidence type="ECO:0000313" key="3">
    <source>
        <dbReference type="EMBL" id="MBB4681864.1"/>
    </source>
</evidence>
<dbReference type="InterPro" id="IPR003594">
    <property type="entry name" value="HATPase_dom"/>
</dbReference>
<dbReference type="GO" id="GO:0000155">
    <property type="term" value="F:phosphorelay sensor kinase activity"/>
    <property type="evidence" value="ECO:0007669"/>
    <property type="project" value="InterPro"/>
</dbReference>
<gene>
    <name evidence="3" type="ORF">HNR67_007982</name>
</gene>
<dbReference type="InterPro" id="IPR036890">
    <property type="entry name" value="HATPase_C_sf"/>
</dbReference>
<dbReference type="Gene3D" id="3.30.565.10">
    <property type="entry name" value="Histidine kinase-like ATPase, C-terminal domain"/>
    <property type="match status" value="1"/>
</dbReference>
<accession>A0A7W7G055</accession>
<evidence type="ECO:0000313" key="4">
    <source>
        <dbReference type="Proteomes" id="UP000533598"/>
    </source>
</evidence>
<keyword evidence="3" id="KW-0808">Transferase</keyword>
<dbReference type="SUPFAM" id="SSF55874">
    <property type="entry name" value="ATPase domain of HSP90 chaperone/DNA topoisomerase II/histidine kinase"/>
    <property type="match status" value="1"/>
</dbReference>
<dbReference type="GO" id="GO:0016020">
    <property type="term" value="C:membrane"/>
    <property type="evidence" value="ECO:0007669"/>
    <property type="project" value="InterPro"/>
</dbReference>
<sequence length="402" mass="43406">MTRTSALFVLLLLLTALSVALLVIVRRSRANRDFGTPTDRATFETLHAASLAAPPLRAGLTAEAARKAIRRLRDLLGTPALCLTDQETVLAWSGDCETHAASALTQAAEALRSGRVQVSSARCTDSRCPLRHAVIAPLVVDEHVLGTLIAYSDSSPPILVRATKEVANWVSAQLELAELDRSRTRLVEAEMQALRAQISPHFIYNSLATIAAFVRTDPERARELLLDFADFTRHSFRKHGEFTTLADELRAIHQYLTLAIARSGDKLAVTFQVAPEVLPVAVPFLCLQPLVENAVQHGLSGRDRAGRVTILARDAGAEAEILIEDDGAGMDPETLRGILAGAGAPSEGIGMANVDERLRQVYGDDYGLVVETAIGAGTKVRVRVPKYRAGVHVTPPAVHTPY</sequence>
<dbReference type="SUPFAM" id="SSF55781">
    <property type="entry name" value="GAF domain-like"/>
    <property type="match status" value="1"/>
</dbReference>
<name>A0A7W7G055_9PSEU</name>
<dbReference type="EC" id="2.7.13.3" evidence="3"/>
<reference evidence="3 4" key="1">
    <citation type="submission" date="2020-08" db="EMBL/GenBank/DDBJ databases">
        <title>Sequencing the genomes of 1000 actinobacteria strains.</title>
        <authorList>
            <person name="Klenk H.-P."/>
        </authorList>
    </citation>
    <scope>NUCLEOTIDE SEQUENCE [LARGE SCALE GENOMIC DNA]</scope>
    <source>
        <strain evidence="3 4">DSM 44230</strain>
    </source>
</reference>
<dbReference type="SMART" id="SM00065">
    <property type="entry name" value="GAF"/>
    <property type="match status" value="1"/>
</dbReference>
<evidence type="ECO:0000259" key="2">
    <source>
        <dbReference type="PROSITE" id="PS50109"/>
    </source>
</evidence>